<accession>A0A9P9WC17</accession>
<protein>
    <submittedName>
        <fullName evidence="1">Uncharacterized protein</fullName>
    </submittedName>
</protein>
<keyword evidence="2" id="KW-1185">Reference proteome</keyword>
<gene>
    <name evidence="1" type="ORF">JX265_011757</name>
</gene>
<dbReference type="Proteomes" id="UP000829685">
    <property type="component" value="Unassembled WGS sequence"/>
</dbReference>
<organism evidence="1 2">
    <name type="scientific">Neoarthrinium moseri</name>
    <dbReference type="NCBI Taxonomy" id="1658444"/>
    <lineage>
        <taxon>Eukaryota</taxon>
        <taxon>Fungi</taxon>
        <taxon>Dikarya</taxon>
        <taxon>Ascomycota</taxon>
        <taxon>Pezizomycotina</taxon>
        <taxon>Sordariomycetes</taxon>
        <taxon>Xylariomycetidae</taxon>
        <taxon>Amphisphaeriales</taxon>
        <taxon>Apiosporaceae</taxon>
        <taxon>Neoarthrinium</taxon>
    </lineage>
</organism>
<comment type="caution">
    <text evidence="1">The sequence shown here is derived from an EMBL/GenBank/DDBJ whole genome shotgun (WGS) entry which is preliminary data.</text>
</comment>
<dbReference type="AlphaFoldDB" id="A0A9P9WC17"/>
<evidence type="ECO:0000313" key="1">
    <source>
        <dbReference type="EMBL" id="KAI1856245.1"/>
    </source>
</evidence>
<proteinExistence type="predicted"/>
<dbReference type="EMBL" id="JAFIMR010000045">
    <property type="protein sequence ID" value="KAI1856245.1"/>
    <property type="molecule type" value="Genomic_DNA"/>
</dbReference>
<evidence type="ECO:0000313" key="2">
    <source>
        <dbReference type="Proteomes" id="UP000829685"/>
    </source>
</evidence>
<reference evidence="1" key="1">
    <citation type="submission" date="2021-03" db="EMBL/GenBank/DDBJ databases">
        <title>Revisited historic fungal species revealed as producer of novel bioactive compounds through whole genome sequencing and comparative genomics.</title>
        <authorList>
            <person name="Vignolle G.A."/>
            <person name="Hochenegger N."/>
            <person name="Mach R.L."/>
            <person name="Mach-Aigner A.R."/>
            <person name="Javad Rahimi M."/>
            <person name="Salim K.A."/>
            <person name="Chan C.M."/>
            <person name="Lim L.B.L."/>
            <person name="Cai F."/>
            <person name="Druzhinina I.S."/>
            <person name="U'Ren J.M."/>
            <person name="Derntl C."/>
        </authorList>
    </citation>
    <scope>NUCLEOTIDE SEQUENCE</scope>
    <source>
        <strain evidence="1">TUCIM 5799</strain>
    </source>
</reference>
<name>A0A9P9WC17_9PEZI</name>
<sequence>MHQKTSGQGFPHPIAPNGGIIFAPPLLLRALGGAYQHPSNVGPSHTSSFDERFTCSKRLQRRVLRSATIESAIYHHVGDTEARAYAKSREITESVTIKYKVQSRTSQWSGIKQCGPTLGVIGSTTSVAIAVVAHAVRLHAECFTIATGTQPWPPWQLVDGGSASCYSLSSEDRSWIPFALSGALQVVDIRAEAHDAVFYKL</sequence>